<feature type="region of interest" description="Disordered" evidence="5">
    <location>
        <begin position="1"/>
        <end position="43"/>
    </location>
</feature>
<accession>A0A158QJS9</accession>
<dbReference type="AlphaFoldDB" id="A0A158QJS9"/>
<feature type="transmembrane region" description="Helical" evidence="6">
    <location>
        <begin position="143"/>
        <end position="163"/>
    </location>
</feature>
<evidence type="ECO:0000256" key="6">
    <source>
        <dbReference type="SAM" id="Phobius"/>
    </source>
</evidence>
<dbReference type="STRING" id="6290.A0A158QJS9"/>
<feature type="transmembrane region" description="Helical" evidence="6">
    <location>
        <begin position="231"/>
        <end position="251"/>
    </location>
</feature>
<dbReference type="PANTHER" id="PTHR11662">
    <property type="entry name" value="SOLUTE CARRIER FAMILY 17"/>
    <property type="match status" value="1"/>
</dbReference>
<dbReference type="GO" id="GO:0022857">
    <property type="term" value="F:transmembrane transporter activity"/>
    <property type="evidence" value="ECO:0007669"/>
    <property type="project" value="InterPro"/>
</dbReference>
<feature type="transmembrane region" description="Helical" evidence="6">
    <location>
        <begin position="195"/>
        <end position="219"/>
    </location>
</feature>
<gene>
    <name evidence="7" type="ORF">HPLM_LOCUS3314</name>
</gene>
<dbReference type="GO" id="GO:0006820">
    <property type="term" value="P:monoatomic anion transport"/>
    <property type="evidence" value="ECO:0007669"/>
    <property type="project" value="TreeGrafter"/>
</dbReference>
<dbReference type="Gene3D" id="1.20.1250.20">
    <property type="entry name" value="MFS general substrate transporter like domains"/>
    <property type="match status" value="1"/>
</dbReference>
<dbReference type="OMA" id="HHAENES"/>
<keyword evidence="3 6" id="KW-1133">Transmembrane helix</keyword>
<protein>
    <submittedName>
        <fullName evidence="9">MFS domain-containing protein</fullName>
    </submittedName>
</protein>
<dbReference type="PANTHER" id="PTHR11662:SF405">
    <property type="entry name" value="PROTEIN CBG12249"/>
    <property type="match status" value="1"/>
</dbReference>
<proteinExistence type="predicted"/>
<comment type="subcellular location">
    <subcellularLocation>
        <location evidence="1">Membrane</location>
        <topology evidence="1">Multi-pass membrane protein</topology>
    </subcellularLocation>
</comment>
<keyword evidence="8" id="KW-1185">Reference proteome</keyword>
<name>A0A158QJS9_HAEPC</name>
<evidence type="ECO:0000256" key="4">
    <source>
        <dbReference type="ARBA" id="ARBA00023136"/>
    </source>
</evidence>
<dbReference type="EMBL" id="UZAF01016110">
    <property type="protein sequence ID" value="VDO20633.1"/>
    <property type="molecule type" value="Genomic_DNA"/>
</dbReference>
<keyword evidence="4 6" id="KW-0472">Membrane</keyword>
<evidence type="ECO:0000256" key="5">
    <source>
        <dbReference type="SAM" id="MobiDB-lite"/>
    </source>
</evidence>
<dbReference type="InterPro" id="IPR036259">
    <property type="entry name" value="MFS_trans_sf"/>
</dbReference>
<dbReference type="InterPro" id="IPR005828">
    <property type="entry name" value="MFS_sugar_transport-like"/>
</dbReference>
<reference evidence="7 8" key="2">
    <citation type="submission" date="2018-11" db="EMBL/GenBank/DDBJ databases">
        <authorList>
            <consortium name="Pathogen Informatics"/>
        </authorList>
    </citation>
    <scope>NUCLEOTIDE SEQUENCE [LARGE SCALE GENOMIC DNA]</scope>
    <source>
        <strain evidence="7 8">MHpl1</strain>
    </source>
</reference>
<dbReference type="SUPFAM" id="SSF103473">
    <property type="entry name" value="MFS general substrate transporter"/>
    <property type="match status" value="1"/>
</dbReference>
<evidence type="ECO:0000256" key="3">
    <source>
        <dbReference type="ARBA" id="ARBA00022989"/>
    </source>
</evidence>
<sequence>MLSPPTRTYFVRRSCDDEESNEMLDRRDDTSTDETTSMEKTEKVKTDGTPYYPLFSLKSTRLRISLMLATGLFVTVSMRLDLSMAIVCMVNSTAFASHHAENESILNITTKSSKCRPLNYDYDSAIQAGYTGHLLWSPAMQSLLLSATFYGGLATISFAGVLADRYGPKNILIVVILDYIVVTLLTPLLSQWSFYVYFVSRLVMGIGEIAASLSSLISAYLCTLSFGWPSIFYLFGGLGCAYLVVFCLYVTNSPTTHKCISEDEKAYLAQQIQHTHAKVRIIVFNEEI</sequence>
<evidence type="ECO:0000313" key="7">
    <source>
        <dbReference type="EMBL" id="VDO20633.1"/>
    </source>
</evidence>
<feature type="transmembrane region" description="Helical" evidence="6">
    <location>
        <begin position="170"/>
        <end position="189"/>
    </location>
</feature>
<dbReference type="WBParaSite" id="HPLM_0000332201-mRNA-1">
    <property type="protein sequence ID" value="HPLM_0000332201-mRNA-1"/>
    <property type="gene ID" value="HPLM_0000332201"/>
</dbReference>
<dbReference type="InterPro" id="IPR050382">
    <property type="entry name" value="MFS_Na/Anion_cotransporter"/>
</dbReference>
<evidence type="ECO:0000256" key="1">
    <source>
        <dbReference type="ARBA" id="ARBA00004141"/>
    </source>
</evidence>
<reference evidence="9" key="1">
    <citation type="submission" date="2016-04" db="UniProtKB">
        <authorList>
            <consortium name="WormBaseParasite"/>
        </authorList>
    </citation>
    <scope>IDENTIFICATION</scope>
</reference>
<dbReference type="OrthoDB" id="5817502at2759"/>
<evidence type="ECO:0000313" key="8">
    <source>
        <dbReference type="Proteomes" id="UP000268014"/>
    </source>
</evidence>
<dbReference type="Pfam" id="PF00083">
    <property type="entry name" value="Sugar_tr"/>
    <property type="match status" value="1"/>
</dbReference>
<dbReference type="Proteomes" id="UP000268014">
    <property type="component" value="Unassembled WGS sequence"/>
</dbReference>
<keyword evidence="2 6" id="KW-0812">Transmembrane</keyword>
<evidence type="ECO:0000313" key="9">
    <source>
        <dbReference type="WBParaSite" id="HPLM_0000332201-mRNA-1"/>
    </source>
</evidence>
<evidence type="ECO:0000256" key="2">
    <source>
        <dbReference type="ARBA" id="ARBA00022692"/>
    </source>
</evidence>
<organism evidence="9">
    <name type="scientific">Haemonchus placei</name>
    <name type="common">Barber's pole worm</name>
    <dbReference type="NCBI Taxonomy" id="6290"/>
    <lineage>
        <taxon>Eukaryota</taxon>
        <taxon>Metazoa</taxon>
        <taxon>Ecdysozoa</taxon>
        <taxon>Nematoda</taxon>
        <taxon>Chromadorea</taxon>
        <taxon>Rhabditida</taxon>
        <taxon>Rhabditina</taxon>
        <taxon>Rhabditomorpha</taxon>
        <taxon>Strongyloidea</taxon>
        <taxon>Trichostrongylidae</taxon>
        <taxon>Haemonchus</taxon>
    </lineage>
</organism>
<dbReference type="GO" id="GO:0016020">
    <property type="term" value="C:membrane"/>
    <property type="evidence" value="ECO:0007669"/>
    <property type="project" value="UniProtKB-SubCell"/>
</dbReference>